<dbReference type="Proteomes" id="UP001155027">
    <property type="component" value="Unassembled WGS sequence"/>
</dbReference>
<dbReference type="RefSeq" id="WP_251941159.1">
    <property type="nucleotide sequence ID" value="NZ_CALTRV010000002.1"/>
</dbReference>
<reference evidence="2" key="1">
    <citation type="submission" date="2022-08" db="EMBL/GenBank/DDBJ databases">
        <title>Genomic Encyclopedia of Type Strains, Phase V (KMG-V): Genome sequencing to study the core and pangenomes of soil and plant-associated prokaryotes.</title>
        <authorList>
            <person name="Whitman W."/>
        </authorList>
    </citation>
    <scope>NUCLEOTIDE SEQUENCE</scope>
    <source>
        <strain evidence="2">0</strain>
    </source>
</reference>
<dbReference type="AlphaFoldDB" id="A0A9X2TFV7"/>
<gene>
    <name evidence="2" type="ORF">GGP71_001750</name>
</gene>
<dbReference type="InterPro" id="IPR005368">
    <property type="entry name" value="UPF0175"/>
</dbReference>
<proteinExistence type="inferred from homology"/>
<comment type="similarity">
    <text evidence="1">Belongs to the UPF0175 family.</text>
</comment>
<evidence type="ECO:0000313" key="3">
    <source>
        <dbReference type="Proteomes" id="UP001155027"/>
    </source>
</evidence>
<dbReference type="PANTHER" id="PTHR37525">
    <property type="entry name" value="UPF0175 PROTEIN SSL1255"/>
    <property type="match status" value="1"/>
</dbReference>
<accession>A0A9X2TFV7</accession>
<evidence type="ECO:0000313" key="2">
    <source>
        <dbReference type="EMBL" id="MCS3677822.1"/>
    </source>
</evidence>
<comment type="caution">
    <text evidence="2">The sequence shown here is derived from an EMBL/GenBank/DDBJ whole genome shotgun (WGS) entry which is preliminary data.</text>
</comment>
<dbReference type="PANTHER" id="PTHR37525:SF1">
    <property type="entry name" value="UPF0175 PROTEIN SSL1255"/>
    <property type="match status" value="1"/>
</dbReference>
<dbReference type="InterPro" id="IPR052264">
    <property type="entry name" value="UPF0175_domain"/>
</dbReference>
<name>A0A9X2TFV7_9BACT</name>
<sequence>MPSTVSFEIPEEVLRASRLTEDELRRELAIHLFRQEKLSFGKARELAELSVWEFQQLLGSRGISVHYDVDAYESDRETLKKLGRI</sequence>
<protein>
    <submittedName>
        <fullName evidence="2">HTH domain antitoxin</fullName>
    </submittedName>
</protein>
<dbReference type="Pfam" id="PF03683">
    <property type="entry name" value="UPF0175"/>
    <property type="match status" value="1"/>
</dbReference>
<evidence type="ECO:0000256" key="1">
    <source>
        <dbReference type="ARBA" id="ARBA00005651"/>
    </source>
</evidence>
<dbReference type="EMBL" id="JANUAU010000005">
    <property type="protein sequence ID" value="MCS3677822.1"/>
    <property type="molecule type" value="Genomic_DNA"/>
</dbReference>
<organism evidence="2 3">
    <name type="scientific">Salinibacter ruber</name>
    <dbReference type="NCBI Taxonomy" id="146919"/>
    <lineage>
        <taxon>Bacteria</taxon>
        <taxon>Pseudomonadati</taxon>
        <taxon>Rhodothermota</taxon>
        <taxon>Rhodothermia</taxon>
        <taxon>Rhodothermales</taxon>
        <taxon>Salinibacteraceae</taxon>
        <taxon>Salinibacter</taxon>
    </lineage>
</organism>